<proteinExistence type="inferred from homology"/>
<feature type="signal peptide" evidence="10">
    <location>
        <begin position="1"/>
        <end position="27"/>
    </location>
</feature>
<feature type="transmembrane region" description="Helical" evidence="9">
    <location>
        <begin position="184"/>
        <end position="204"/>
    </location>
</feature>
<keyword evidence="6 9" id="KW-0472">Membrane</keyword>
<evidence type="ECO:0000256" key="8">
    <source>
        <dbReference type="SAM" id="Coils"/>
    </source>
</evidence>
<sequence>MKLKWATAAAVHLVALVILVRPEKGAAMWFNLPAGGTKCLSEQIYSGVLVLGEYFSFSGSDGSPAMTVQVKSPLGNILYEKDHVNNNVTAGRFSFTTTTEAAGLYVICFQSYRTSVNSTVSLDWKIGIFAKDWDSIATTEKIEGLELELRKLEEATKAIRQSTLNLMIKDVRMQRMSNKTNAKVVRYSLISLGVCILISALQVWQLKRFFRHKKLL</sequence>
<accession>A0A328DGM2</accession>
<keyword evidence="3 7" id="KW-0812">Transmembrane</keyword>
<keyword evidence="8" id="KW-0175">Coiled coil</keyword>
<protein>
    <recommendedName>
        <fullName evidence="11">GOLD domain-containing protein</fullName>
    </recommendedName>
</protein>
<dbReference type="PROSITE" id="PS50866">
    <property type="entry name" value="GOLD"/>
    <property type="match status" value="1"/>
</dbReference>
<evidence type="ECO:0000256" key="3">
    <source>
        <dbReference type="ARBA" id="ARBA00022692"/>
    </source>
</evidence>
<dbReference type="Pfam" id="PF01105">
    <property type="entry name" value="EMP24_GP25L"/>
    <property type="match status" value="1"/>
</dbReference>
<evidence type="ECO:0000256" key="10">
    <source>
        <dbReference type="SAM" id="SignalP"/>
    </source>
</evidence>
<evidence type="ECO:0000256" key="6">
    <source>
        <dbReference type="ARBA" id="ARBA00023136"/>
    </source>
</evidence>
<dbReference type="Proteomes" id="UP000249390">
    <property type="component" value="Unassembled WGS sequence"/>
</dbReference>
<evidence type="ECO:0000256" key="4">
    <source>
        <dbReference type="ARBA" id="ARBA00022729"/>
    </source>
</evidence>
<evidence type="ECO:0000256" key="5">
    <source>
        <dbReference type="ARBA" id="ARBA00022989"/>
    </source>
</evidence>
<keyword evidence="4 10" id="KW-0732">Signal</keyword>
<organism evidence="12 13">
    <name type="scientific">Cuscuta australis</name>
    <dbReference type="NCBI Taxonomy" id="267555"/>
    <lineage>
        <taxon>Eukaryota</taxon>
        <taxon>Viridiplantae</taxon>
        <taxon>Streptophyta</taxon>
        <taxon>Embryophyta</taxon>
        <taxon>Tracheophyta</taxon>
        <taxon>Spermatophyta</taxon>
        <taxon>Magnoliopsida</taxon>
        <taxon>eudicotyledons</taxon>
        <taxon>Gunneridae</taxon>
        <taxon>Pentapetalae</taxon>
        <taxon>asterids</taxon>
        <taxon>lamiids</taxon>
        <taxon>Solanales</taxon>
        <taxon>Convolvulaceae</taxon>
        <taxon>Cuscuteae</taxon>
        <taxon>Cuscuta</taxon>
        <taxon>Cuscuta subgen. Grammica</taxon>
        <taxon>Cuscuta sect. Cleistogrammica</taxon>
    </lineage>
</organism>
<keyword evidence="13" id="KW-1185">Reference proteome</keyword>
<feature type="domain" description="GOLD" evidence="11">
    <location>
        <begin position="37"/>
        <end position="128"/>
    </location>
</feature>
<dbReference type="PANTHER" id="PTHR22811">
    <property type="entry name" value="TRANSMEMBRANE EMP24 DOMAIN-CONTAINING PROTEIN"/>
    <property type="match status" value="1"/>
</dbReference>
<comment type="similarity">
    <text evidence="2 7">Belongs to the EMP24/GP25L family.</text>
</comment>
<dbReference type="EMBL" id="NQVE01000142">
    <property type="protein sequence ID" value="RAL44955.1"/>
    <property type="molecule type" value="Genomic_DNA"/>
</dbReference>
<dbReference type="InterPro" id="IPR009038">
    <property type="entry name" value="GOLD_dom"/>
</dbReference>
<feature type="chain" id="PRO_5016408429" description="GOLD domain-containing protein" evidence="10">
    <location>
        <begin position="28"/>
        <end position="216"/>
    </location>
</feature>
<evidence type="ECO:0000256" key="2">
    <source>
        <dbReference type="ARBA" id="ARBA00007104"/>
    </source>
</evidence>
<reference evidence="12 13" key="1">
    <citation type="submission" date="2018-06" db="EMBL/GenBank/DDBJ databases">
        <title>The Genome of Cuscuta australis (Dodder) Provides Insight into the Evolution of Plant Parasitism.</title>
        <authorList>
            <person name="Liu H."/>
        </authorList>
    </citation>
    <scope>NUCLEOTIDE SEQUENCE [LARGE SCALE GENOMIC DNA]</scope>
    <source>
        <strain evidence="13">cv. Yunnan</strain>
        <tissue evidence="12">Vines</tissue>
    </source>
</reference>
<evidence type="ECO:0000256" key="1">
    <source>
        <dbReference type="ARBA" id="ARBA00004479"/>
    </source>
</evidence>
<dbReference type="InterPro" id="IPR015720">
    <property type="entry name" value="Emp24-like"/>
</dbReference>
<feature type="coiled-coil region" evidence="8">
    <location>
        <begin position="135"/>
        <end position="162"/>
    </location>
</feature>
<dbReference type="SMART" id="SM01190">
    <property type="entry name" value="EMP24_GP25L"/>
    <property type="match status" value="1"/>
</dbReference>
<evidence type="ECO:0000313" key="12">
    <source>
        <dbReference type="EMBL" id="RAL44955.1"/>
    </source>
</evidence>
<comment type="subcellular location">
    <subcellularLocation>
        <location evidence="1 7">Membrane</location>
        <topology evidence="1 7">Single-pass type I membrane protein</topology>
    </subcellularLocation>
</comment>
<comment type="caution">
    <text evidence="12">The sequence shown here is derived from an EMBL/GenBank/DDBJ whole genome shotgun (WGS) entry which is preliminary data.</text>
</comment>
<dbReference type="GO" id="GO:0016020">
    <property type="term" value="C:membrane"/>
    <property type="evidence" value="ECO:0007669"/>
    <property type="project" value="UniProtKB-SubCell"/>
</dbReference>
<evidence type="ECO:0000259" key="11">
    <source>
        <dbReference type="PROSITE" id="PS50866"/>
    </source>
</evidence>
<keyword evidence="5 9" id="KW-1133">Transmembrane helix</keyword>
<dbReference type="AlphaFoldDB" id="A0A328DGM2"/>
<evidence type="ECO:0000313" key="13">
    <source>
        <dbReference type="Proteomes" id="UP000249390"/>
    </source>
</evidence>
<evidence type="ECO:0000256" key="9">
    <source>
        <dbReference type="SAM" id="Phobius"/>
    </source>
</evidence>
<name>A0A328DGM2_9ASTE</name>
<evidence type="ECO:0000256" key="7">
    <source>
        <dbReference type="RuleBase" id="RU003827"/>
    </source>
</evidence>
<gene>
    <name evidence="12" type="ORF">DM860_003714</name>
</gene>